<comment type="caution">
    <text evidence="1">The sequence shown here is derived from an EMBL/GenBank/DDBJ whole genome shotgun (WGS) entry which is preliminary data.</text>
</comment>
<name>A0ABS2GSS2_9BURK</name>
<dbReference type="Proteomes" id="UP000777002">
    <property type="component" value="Unassembled WGS sequence"/>
</dbReference>
<sequence>MDTKLKKFWDLGIEESLRLEKEFPIDDDNPRDHLCAVTIFNYPRICAIHNLGYFKDGSVRLYVRLFTVRLKRGAKRLNSYKFFSTLEKAEEFVDSLSLSDPSLAVISYEYEELEEELVPQELIDSIPENIEIVRTTVLYRHRESTYLQRREAL</sequence>
<dbReference type="RefSeq" id="WP_205049488.1">
    <property type="nucleotide sequence ID" value="NZ_JACJKX010000001.1"/>
</dbReference>
<evidence type="ECO:0000313" key="1">
    <source>
        <dbReference type="EMBL" id="MBM6927903.1"/>
    </source>
</evidence>
<keyword evidence="2" id="KW-1185">Reference proteome</keyword>
<accession>A0ABS2GSS2</accession>
<dbReference type="EMBL" id="JACJKX010000001">
    <property type="protein sequence ID" value="MBM6927903.1"/>
    <property type="molecule type" value="Genomic_DNA"/>
</dbReference>
<protein>
    <recommendedName>
        <fullName evidence="3">CYTH domain-containing protein</fullName>
    </recommendedName>
</protein>
<evidence type="ECO:0000313" key="2">
    <source>
        <dbReference type="Proteomes" id="UP000777002"/>
    </source>
</evidence>
<proteinExistence type="predicted"/>
<reference evidence="1 2" key="1">
    <citation type="journal article" date="2021" name="Sci. Rep.">
        <title>The distribution of antibiotic resistance genes in chicken gut microbiota commensals.</title>
        <authorList>
            <person name="Juricova H."/>
            <person name="Matiasovicova J."/>
            <person name="Kubasova T."/>
            <person name="Cejkova D."/>
            <person name="Rychlik I."/>
        </authorList>
    </citation>
    <scope>NUCLEOTIDE SEQUENCE [LARGE SCALE GENOMIC DNA]</scope>
    <source>
        <strain evidence="1 2">An562</strain>
    </source>
</reference>
<evidence type="ECO:0008006" key="3">
    <source>
        <dbReference type="Google" id="ProtNLM"/>
    </source>
</evidence>
<organism evidence="1 2">
    <name type="scientific">Parasutterella secunda</name>
    <dbReference type="NCBI Taxonomy" id="626947"/>
    <lineage>
        <taxon>Bacteria</taxon>
        <taxon>Pseudomonadati</taxon>
        <taxon>Pseudomonadota</taxon>
        <taxon>Betaproteobacteria</taxon>
        <taxon>Burkholderiales</taxon>
        <taxon>Sutterellaceae</taxon>
        <taxon>Parasutterella</taxon>
    </lineage>
</organism>
<gene>
    <name evidence="1" type="ORF">H5985_01220</name>
</gene>